<dbReference type="AlphaFoldDB" id="A0A4P6X0B6"/>
<dbReference type="InterPro" id="IPR025657">
    <property type="entry name" value="RadC_JAB"/>
</dbReference>
<evidence type="ECO:0000256" key="1">
    <source>
        <dbReference type="ARBA" id="ARBA00022670"/>
    </source>
</evidence>
<dbReference type="PROSITE" id="PS50249">
    <property type="entry name" value="MPN"/>
    <property type="match status" value="1"/>
</dbReference>
<dbReference type="Gene3D" id="3.40.140.10">
    <property type="entry name" value="Cytidine Deaminase, domain 2"/>
    <property type="match status" value="1"/>
</dbReference>
<dbReference type="GO" id="GO:0008237">
    <property type="term" value="F:metallopeptidase activity"/>
    <property type="evidence" value="ECO:0007669"/>
    <property type="project" value="UniProtKB-KW"/>
</dbReference>
<organism evidence="7 8">
    <name type="scientific">Hydrogenophaga pseudoflava</name>
    <name type="common">Pseudomonas carboxydoflava</name>
    <dbReference type="NCBI Taxonomy" id="47421"/>
    <lineage>
        <taxon>Bacteria</taxon>
        <taxon>Pseudomonadati</taxon>
        <taxon>Pseudomonadota</taxon>
        <taxon>Betaproteobacteria</taxon>
        <taxon>Burkholderiales</taxon>
        <taxon>Comamonadaceae</taxon>
        <taxon>Hydrogenophaga</taxon>
    </lineage>
</organism>
<evidence type="ECO:0000259" key="6">
    <source>
        <dbReference type="PROSITE" id="PS50249"/>
    </source>
</evidence>
<accession>A0A4P6X0B6</accession>
<evidence type="ECO:0000256" key="4">
    <source>
        <dbReference type="ARBA" id="ARBA00022833"/>
    </source>
</evidence>
<gene>
    <name evidence="7" type="ORF">HPF_04615</name>
</gene>
<keyword evidence="1" id="KW-0645">Protease</keyword>
<dbReference type="CDD" id="cd08071">
    <property type="entry name" value="MPN_DUF2466"/>
    <property type="match status" value="1"/>
</dbReference>
<dbReference type="InterPro" id="IPR001405">
    <property type="entry name" value="UPF0758"/>
</dbReference>
<feature type="domain" description="MPN" evidence="6">
    <location>
        <begin position="64"/>
        <end position="186"/>
    </location>
</feature>
<dbReference type="InterPro" id="IPR037518">
    <property type="entry name" value="MPN"/>
</dbReference>
<dbReference type="InterPro" id="IPR020891">
    <property type="entry name" value="UPF0758_CS"/>
</dbReference>
<protein>
    <recommendedName>
        <fullName evidence="6">MPN domain-containing protein</fullName>
    </recommendedName>
</protein>
<reference evidence="7 8" key="1">
    <citation type="submission" date="2019-03" db="EMBL/GenBank/DDBJ databases">
        <authorList>
            <person name="Sebastian G."/>
            <person name="Baumann P."/>
            <person name="Ruckert C."/>
            <person name="Kalinowski J."/>
            <person name="Nebel B."/>
            <person name="Takors R."/>
            <person name="Blombach B."/>
        </authorList>
    </citation>
    <scope>NUCLEOTIDE SEQUENCE [LARGE SCALE GENOMIC DNA]</scope>
    <source>
        <strain evidence="7 8">DSM 1084</strain>
    </source>
</reference>
<keyword evidence="5" id="KW-0482">Metalloprotease</keyword>
<keyword evidence="8" id="KW-1185">Reference proteome</keyword>
<dbReference type="GO" id="GO:0046872">
    <property type="term" value="F:metal ion binding"/>
    <property type="evidence" value="ECO:0007669"/>
    <property type="project" value="UniProtKB-KW"/>
</dbReference>
<evidence type="ECO:0000256" key="3">
    <source>
        <dbReference type="ARBA" id="ARBA00022801"/>
    </source>
</evidence>
<dbReference type="EMBL" id="CP037867">
    <property type="protein sequence ID" value="QBM26954.1"/>
    <property type="molecule type" value="Genomic_DNA"/>
</dbReference>
<keyword evidence="3" id="KW-0378">Hydrolase</keyword>
<dbReference type="Proteomes" id="UP000293912">
    <property type="component" value="Chromosome"/>
</dbReference>
<evidence type="ECO:0000313" key="7">
    <source>
        <dbReference type="EMBL" id="QBM26954.1"/>
    </source>
</evidence>
<keyword evidence="4" id="KW-0862">Zinc</keyword>
<dbReference type="KEGG" id="hpse:HPF_04615"/>
<dbReference type="GO" id="GO:0006508">
    <property type="term" value="P:proteolysis"/>
    <property type="evidence" value="ECO:0007669"/>
    <property type="project" value="UniProtKB-KW"/>
</dbReference>
<dbReference type="PANTHER" id="PTHR30471">
    <property type="entry name" value="DNA REPAIR PROTEIN RADC"/>
    <property type="match status" value="1"/>
</dbReference>
<dbReference type="PROSITE" id="PS01302">
    <property type="entry name" value="UPF0758"/>
    <property type="match status" value="1"/>
</dbReference>
<evidence type="ECO:0000256" key="2">
    <source>
        <dbReference type="ARBA" id="ARBA00022723"/>
    </source>
</evidence>
<keyword evidence="2" id="KW-0479">Metal-binding</keyword>
<proteinExistence type="predicted"/>
<evidence type="ECO:0000313" key="8">
    <source>
        <dbReference type="Proteomes" id="UP000293912"/>
    </source>
</evidence>
<dbReference type="SUPFAM" id="SSF102712">
    <property type="entry name" value="JAB1/MPN domain"/>
    <property type="match status" value="1"/>
</dbReference>
<sequence>MAVAESTPRRTRPRARVEARELVPCYRAGDGPASFRHGMPEHERSVVDAALAILGRYLGEPGAMFDSPGAVRDFLRLHLGAEKTEVFAVLYLDSQNRAIAFEAPFHGTVTRTNVYPREIARAAIGHNAAAVILAHNHPSGVARPSRSDEVLTQALKSALALIDVRVLDHFIVTGGACTSMAELGLV</sequence>
<dbReference type="PANTHER" id="PTHR30471:SF3">
    <property type="entry name" value="UPF0758 PROTEIN YEES-RELATED"/>
    <property type="match status" value="1"/>
</dbReference>
<name>A0A4P6X0B6_HYDPS</name>
<evidence type="ECO:0000256" key="5">
    <source>
        <dbReference type="ARBA" id="ARBA00023049"/>
    </source>
</evidence>
<dbReference type="Pfam" id="PF04002">
    <property type="entry name" value="RadC"/>
    <property type="match status" value="1"/>
</dbReference>